<dbReference type="InterPro" id="IPR020011">
    <property type="entry name" value="FimV_C"/>
</dbReference>
<dbReference type="Gene3D" id="3.10.350.10">
    <property type="entry name" value="LysM domain"/>
    <property type="match status" value="1"/>
</dbReference>
<feature type="compositionally biased region" description="Low complexity" evidence="2">
    <location>
        <begin position="776"/>
        <end position="796"/>
    </location>
</feature>
<dbReference type="InterPro" id="IPR036779">
    <property type="entry name" value="LysM_dom_sf"/>
</dbReference>
<keyword evidence="3" id="KW-1133">Transmembrane helix</keyword>
<dbReference type="Gene3D" id="1.20.58.2200">
    <property type="match status" value="1"/>
</dbReference>
<feature type="region of interest" description="Disordered" evidence="2">
    <location>
        <begin position="233"/>
        <end position="259"/>
    </location>
</feature>
<feature type="compositionally biased region" description="Acidic residues" evidence="2">
    <location>
        <begin position="757"/>
        <end position="775"/>
    </location>
</feature>
<feature type="signal peptide" evidence="4">
    <location>
        <begin position="1"/>
        <end position="24"/>
    </location>
</feature>
<feature type="chain" id="PRO_5008073305" evidence="4">
    <location>
        <begin position="25"/>
        <end position="987"/>
    </location>
</feature>
<sequence length="987" mass="105327">MLRIRKLVLAIAAASALSSGMAHALGLGELTLKSAQNQPLDAEIELLDVRDLSAADVQPSLAPAEEFAKAGVERPAFLNDLTFTPVLNPAGKSVLKITSSQPLPEPMVKFLVQVMWPQGRLLRDYSVLLDPSRFSPQAAQAAAGVTPAVSAPANYTTVRRDTLWEIAARSRQGGSVQQAMLAIQALNPDAFINGNINQLKTGQVLRMPDQQQIQAIPQAQALKEVNEQNIAWREGRRLGPQARQLDATRRNAAQPAPSRIAQQDNLKLVAAGNDKALSDKLATTQENLDASRRESDELKSRVSDLQSQLDKLQRLIDLKNDQLARLEAQGNAPAAPVAAAPVIDAQLQANPAPAAEPVVTPPPAAVDTAPEQDTAPADAQAAGQGSTALDGILGNPLLLALIAGSALLVLLLLLLLLARKRKARQEAEKHMRMARALAEENELGLDRELPQSSFDGLDVVPPTVTLAPAVVAASAAAATAAEQVSEPRVAEPEPQPKADPFMAEIDDCIAHGRLMQASNLLEPAVEKFPQRSDLRLKLMEVYAHQGDRTGFVMQERQLQANPQNLAAVESLKSRFPNMLAVAAVAAAAAGDAAVASGLDEKFVEELMSEEPQPESDDLPADDDLDSAFDLSLDDLDGLDLETPADQAAVQASEQVQEPVQEQPSAEPPSLDDLDFDTLLQDNPEAPRAEAPQPESDADAFADLDFDSLLEEQTAAQAAASAPQADPEPPVVDDLDFDSLLQEHTAAQAVEPQPEAEPAAEPEPEQPVASDDDVDFDALFQDYAATEPQAPAQPEAESGLTASADDIDFDALLDEHTKAQSDTSADLADFDLSVPDETPTVATENRPPLDIEAELAAFDNDLGLEADLPPLELPDDFDLSLPGEDDTASKNFAAELDNVNAELDKLSASLETPSLEPHFTAEDAASLPDEGDFDYLAGTDEVATKLDLARAYIDMGDHDGARDILDEVNKEGDQAQRREAAELRSKLA</sequence>
<feature type="transmembrane region" description="Helical" evidence="3">
    <location>
        <begin position="397"/>
        <end position="418"/>
    </location>
</feature>
<feature type="region of interest" description="Disordered" evidence="2">
    <location>
        <begin position="353"/>
        <end position="382"/>
    </location>
</feature>
<feature type="compositionally biased region" description="Acidic residues" evidence="2">
    <location>
        <begin position="695"/>
        <end position="709"/>
    </location>
</feature>
<keyword evidence="3" id="KW-0472">Membrane</keyword>
<evidence type="ECO:0000259" key="5">
    <source>
        <dbReference type="PROSITE" id="PS51782"/>
    </source>
</evidence>
<dbReference type="RefSeq" id="WP_064304855.1">
    <property type="nucleotide sequence ID" value="NZ_LUCV01000058.1"/>
</dbReference>
<dbReference type="EMBL" id="LUCV01000058">
    <property type="protein sequence ID" value="OAI83695.1"/>
    <property type="molecule type" value="Genomic_DNA"/>
</dbReference>
<dbReference type="Pfam" id="PF25800">
    <property type="entry name" value="FimV_N"/>
    <property type="match status" value="1"/>
</dbReference>
<evidence type="ECO:0000256" key="1">
    <source>
        <dbReference type="SAM" id="Coils"/>
    </source>
</evidence>
<dbReference type="PROSITE" id="PS51782">
    <property type="entry name" value="LYSM"/>
    <property type="match status" value="1"/>
</dbReference>
<dbReference type="InterPro" id="IPR057840">
    <property type="entry name" value="FimV_N"/>
</dbReference>
<evidence type="ECO:0000256" key="2">
    <source>
        <dbReference type="SAM" id="MobiDB-lite"/>
    </source>
</evidence>
<dbReference type="NCBIfam" id="TIGR03504">
    <property type="entry name" value="FimV_Cterm"/>
    <property type="match status" value="1"/>
</dbReference>
<keyword evidence="1" id="KW-0175">Coiled coil</keyword>
<protein>
    <submittedName>
        <fullName evidence="6">Peptidoglycan-binding protein</fullName>
    </submittedName>
</protein>
<feature type="coiled-coil region" evidence="1">
    <location>
        <begin position="281"/>
        <end position="329"/>
    </location>
</feature>
<feature type="compositionally biased region" description="Low complexity" evidence="2">
    <location>
        <begin position="745"/>
        <end position="756"/>
    </location>
</feature>
<dbReference type="AlphaFoldDB" id="A0A177S839"/>
<keyword evidence="3" id="KW-0812">Transmembrane</keyword>
<gene>
    <name evidence="6" type="ORF">AYO28_03750</name>
</gene>
<dbReference type="InterPro" id="IPR020012">
    <property type="entry name" value="LysM_FimV"/>
</dbReference>
<evidence type="ECO:0000256" key="4">
    <source>
        <dbReference type="SAM" id="SignalP"/>
    </source>
</evidence>
<feature type="region of interest" description="Disordered" evidence="2">
    <location>
        <begin position="606"/>
        <end position="629"/>
    </location>
</feature>
<evidence type="ECO:0000256" key="3">
    <source>
        <dbReference type="SAM" id="Phobius"/>
    </source>
</evidence>
<feature type="compositionally biased region" description="Low complexity" evidence="2">
    <location>
        <begin position="676"/>
        <end position="694"/>
    </location>
</feature>
<dbReference type="NCBIfam" id="TIGR03505">
    <property type="entry name" value="FimV_core"/>
    <property type="match status" value="1"/>
</dbReference>
<reference evidence="6 7" key="1">
    <citation type="submission" date="2016-03" db="EMBL/GenBank/DDBJ databases">
        <title>Draft Genome Assembly of Pseudomonas putida strain CBF10-2.</title>
        <authorList>
            <person name="Iyer R.S."/>
            <person name="Damania A."/>
        </authorList>
    </citation>
    <scope>NUCLEOTIDE SEQUENCE [LARGE SCALE GENOMIC DNA]</scope>
    <source>
        <strain evidence="6 7">CBF10-2</strain>
    </source>
</reference>
<feature type="compositionally biased region" description="Low complexity" evidence="2">
    <location>
        <begin position="710"/>
        <end position="724"/>
    </location>
</feature>
<keyword evidence="4" id="KW-0732">Signal</keyword>
<name>A0A177S839_PSEPU</name>
<comment type="caution">
    <text evidence="6">The sequence shown here is derived from an EMBL/GenBank/DDBJ whole genome shotgun (WGS) entry which is preliminary data.</text>
</comment>
<feature type="domain" description="LysM" evidence="5">
    <location>
        <begin position="153"/>
        <end position="207"/>
    </location>
</feature>
<dbReference type="InterPro" id="IPR038440">
    <property type="entry name" value="FimV_C_sf"/>
</dbReference>
<dbReference type="CDD" id="cd00118">
    <property type="entry name" value="LysM"/>
    <property type="match status" value="1"/>
</dbReference>
<feature type="region of interest" description="Disordered" evidence="2">
    <location>
        <begin position="646"/>
        <end position="847"/>
    </location>
</feature>
<proteinExistence type="predicted"/>
<feature type="compositionally biased region" description="Low complexity" evidence="2">
    <location>
        <begin position="646"/>
        <end position="668"/>
    </location>
</feature>
<dbReference type="Proteomes" id="UP000077752">
    <property type="component" value="Unassembled WGS sequence"/>
</dbReference>
<evidence type="ECO:0000313" key="7">
    <source>
        <dbReference type="Proteomes" id="UP000077752"/>
    </source>
</evidence>
<evidence type="ECO:0000313" key="6">
    <source>
        <dbReference type="EMBL" id="OAI83695.1"/>
    </source>
</evidence>
<accession>A0A177S839</accession>
<organism evidence="6 7">
    <name type="scientific">Pseudomonas putida</name>
    <name type="common">Arthrobacter siderocapsulatus</name>
    <dbReference type="NCBI Taxonomy" id="303"/>
    <lineage>
        <taxon>Bacteria</taxon>
        <taxon>Pseudomonadati</taxon>
        <taxon>Pseudomonadota</taxon>
        <taxon>Gammaproteobacteria</taxon>
        <taxon>Pseudomonadales</taxon>
        <taxon>Pseudomonadaceae</taxon>
        <taxon>Pseudomonas</taxon>
    </lineage>
</organism>
<dbReference type="InterPro" id="IPR018392">
    <property type="entry name" value="LysM"/>
</dbReference>